<dbReference type="EMBL" id="MK751314">
    <property type="protein sequence ID" value="QDF43948.1"/>
    <property type="molecule type" value="mRNA"/>
</dbReference>
<name>A0A4Y6GLG3_9ROSI</name>
<organism evidence="1">
    <name type="scientific">Aquilaria malaccensis</name>
    <dbReference type="NCBI Taxonomy" id="223753"/>
    <lineage>
        <taxon>Eukaryota</taxon>
        <taxon>Viridiplantae</taxon>
        <taxon>Streptophyta</taxon>
        <taxon>Embryophyta</taxon>
        <taxon>Tracheophyta</taxon>
        <taxon>Spermatophyta</taxon>
        <taxon>Magnoliopsida</taxon>
        <taxon>eudicotyledons</taxon>
        <taxon>Gunneridae</taxon>
        <taxon>Pentapetalae</taxon>
        <taxon>rosids</taxon>
        <taxon>malvids</taxon>
        <taxon>Malvales</taxon>
        <taxon>Thymelaeaceae</taxon>
        <taxon>Aquilaria</taxon>
    </lineage>
</organism>
<proteinExistence type="evidence at transcript level"/>
<dbReference type="AlphaFoldDB" id="A0A4Y6GLG3"/>
<reference evidence="1" key="1">
    <citation type="submission" date="2019-04" db="EMBL/GenBank/DDBJ databases">
        <authorList>
            <person name="Islam M.R."/>
            <person name="Banu S."/>
        </authorList>
    </citation>
    <scope>NUCLEOTIDE SEQUENCE</scope>
    <source>
        <strain evidence="1">TDF-13</strain>
    </source>
</reference>
<sequence length="36" mass="4099">MFFCITSMIKLIPTRTLVINLYQKTISGKSASLNKH</sequence>
<accession>A0A4Y6GLG3</accession>
<evidence type="ECO:0000313" key="1">
    <source>
        <dbReference type="EMBL" id="QDF43948.1"/>
    </source>
</evidence>
<protein>
    <submittedName>
        <fullName evidence="1">Uncharacterized protein</fullName>
    </submittedName>
</protein>